<proteinExistence type="inferred from homology"/>
<dbReference type="Gene3D" id="3.40.50.2000">
    <property type="entry name" value="Glycogen Phosphorylase B"/>
    <property type="match status" value="2"/>
</dbReference>
<keyword evidence="3 4" id="KW-0808">Transferase</keyword>
<name>A0A7R8YLH7_HERIL</name>
<dbReference type="AlphaFoldDB" id="A0A7R8YLH7"/>
<dbReference type="InterPro" id="IPR002213">
    <property type="entry name" value="UDP_glucos_trans"/>
</dbReference>
<keyword evidence="5" id="KW-0812">Transmembrane</keyword>
<comment type="similarity">
    <text evidence="1 4">Belongs to the UDP-glycosyltransferase family.</text>
</comment>
<dbReference type="OMA" id="ISTYESH"/>
<dbReference type="Pfam" id="PF00201">
    <property type="entry name" value="UDPGT"/>
    <property type="match status" value="1"/>
</dbReference>
<dbReference type="SUPFAM" id="SSF53756">
    <property type="entry name" value="UDP-Glycosyltransferase/glycogen phosphorylase"/>
    <property type="match status" value="1"/>
</dbReference>
<reference evidence="6 7" key="1">
    <citation type="submission" date="2020-11" db="EMBL/GenBank/DDBJ databases">
        <authorList>
            <person name="Wallbank WR R."/>
            <person name="Pardo Diaz C."/>
            <person name="Kozak K."/>
            <person name="Martin S."/>
            <person name="Jiggins C."/>
            <person name="Moest M."/>
            <person name="Warren A I."/>
            <person name="Generalovic N T."/>
            <person name="Byers J.R.P. K."/>
            <person name="Montejo-Kovacevich G."/>
            <person name="Yen C E."/>
        </authorList>
    </citation>
    <scope>NUCLEOTIDE SEQUENCE [LARGE SCALE GENOMIC DNA]</scope>
</reference>
<evidence type="ECO:0000256" key="4">
    <source>
        <dbReference type="RuleBase" id="RU003718"/>
    </source>
</evidence>
<dbReference type="PANTHER" id="PTHR48043:SF60">
    <property type="entry name" value="UDP-GLUCURONOSYLTRANSFERASE"/>
    <property type="match status" value="1"/>
</dbReference>
<feature type="chain" id="PRO_5031595247" description="UDP-glucuronosyltransferase" evidence="5">
    <location>
        <begin position="23"/>
        <end position="527"/>
    </location>
</feature>
<keyword evidence="7" id="KW-1185">Reference proteome</keyword>
<organism evidence="6 7">
    <name type="scientific">Hermetia illucens</name>
    <name type="common">Black soldier fly</name>
    <dbReference type="NCBI Taxonomy" id="343691"/>
    <lineage>
        <taxon>Eukaryota</taxon>
        <taxon>Metazoa</taxon>
        <taxon>Ecdysozoa</taxon>
        <taxon>Arthropoda</taxon>
        <taxon>Hexapoda</taxon>
        <taxon>Insecta</taxon>
        <taxon>Pterygota</taxon>
        <taxon>Neoptera</taxon>
        <taxon>Endopterygota</taxon>
        <taxon>Diptera</taxon>
        <taxon>Brachycera</taxon>
        <taxon>Stratiomyomorpha</taxon>
        <taxon>Stratiomyidae</taxon>
        <taxon>Hermetiinae</taxon>
        <taxon>Hermetia</taxon>
    </lineage>
</organism>
<evidence type="ECO:0000256" key="2">
    <source>
        <dbReference type="ARBA" id="ARBA00022676"/>
    </source>
</evidence>
<evidence type="ECO:0000256" key="5">
    <source>
        <dbReference type="RuleBase" id="RU362059"/>
    </source>
</evidence>
<comment type="subcellular location">
    <subcellularLocation>
        <location evidence="5">Membrane</location>
        <topology evidence="5">Single-pass membrane protein</topology>
    </subcellularLocation>
</comment>
<dbReference type="CDD" id="cd03784">
    <property type="entry name" value="GT1_Gtf-like"/>
    <property type="match status" value="1"/>
</dbReference>
<dbReference type="GO" id="GO:0016020">
    <property type="term" value="C:membrane"/>
    <property type="evidence" value="ECO:0007669"/>
    <property type="project" value="UniProtKB-SubCell"/>
</dbReference>
<feature type="signal peptide" evidence="5">
    <location>
        <begin position="1"/>
        <end position="22"/>
    </location>
</feature>
<keyword evidence="5" id="KW-0732">Signal</keyword>
<dbReference type="Proteomes" id="UP000594454">
    <property type="component" value="Chromosome 1"/>
</dbReference>
<keyword evidence="2 4" id="KW-0328">Glycosyltransferase</keyword>
<dbReference type="SMR" id="A0A7R8YLH7"/>
<protein>
    <recommendedName>
        <fullName evidence="5">UDP-glucuronosyltransferase</fullName>
        <ecNumber evidence="5">2.4.1.17</ecNumber>
    </recommendedName>
</protein>
<dbReference type="FunFam" id="3.40.50.2000:FF:000050">
    <property type="entry name" value="UDP-glucuronosyltransferase"/>
    <property type="match status" value="1"/>
</dbReference>
<dbReference type="InterPro" id="IPR035595">
    <property type="entry name" value="UDP_glycos_trans_CS"/>
</dbReference>
<keyword evidence="5" id="KW-1133">Transmembrane helix</keyword>
<evidence type="ECO:0000313" key="6">
    <source>
        <dbReference type="EMBL" id="CAD7077173.1"/>
    </source>
</evidence>
<sequence>MKLVQAIFGILPVICWLAPTEGARILGVFAFPAKSHHIVGSALMGELARRGHEVTVIACHRQEEKLNNFTEIIVEPRYDFWSDISKAFNNLDVFQLTDISIGENLRMVNILGDQPTEHALKHPEVQKLIHSTDLEFDLLIVEQFFQEAFLMLAKKFNVPIVSVTAYGFDNALSGFMGQITPWAHSPHPYYPFTDRMTFFERLHNVYVCLYTEWNKHWVHMPRQNELAQKYFAHLPGPLPSIWDLERNISVILMNNHVPLEWPRSLVMGMVPVGGIQIKPPKTLQRDIRQFLDEARNGAIYFSLGTNVDSSRMPASKVEAFIKVFAKLKERVLWKWGDENIPNLPKNVMVKKWMPQNDILAHPHVKLFISHGGLLSVQEAVYRSVPILGIPFYGDQFLNTKKAANEGYGVYLDFNNITETSLTWALQKLLYDPEYMIRIREVSRIFRDRQSSAMETAIYWIDYTIRNKGAPYMKSSAALLPWYSLYLIDVIGFVFGVLFAGLLGIYLIGKFIRRLTKSKKEKLYYKIN</sequence>
<evidence type="ECO:0000256" key="3">
    <source>
        <dbReference type="ARBA" id="ARBA00022679"/>
    </source>
</evidence>
<keyword evidence="5" id="KW-0472">Membrane</keyword>
<gene>
    <name evidence="6" type="ORF">HERILL_LOCUS543</name>
</gene>
<feature type="transmembrane region" description="Helical" evidence="5">
    <location>
        <begin position="482"/>
        <end position="508"/>
    </location>
</feature>
<dbReference type="PROSITE" id="PS00375">
    <property type="entry name" value="UDPGT"/>
    <property type="match status" value="1"/>
</dbReference>
<dbReference type="OrthoDB" id="5835829at2759"/>
<dbReference type="PANTHER" id="PTHR48043">
    <property type="entry name" value="EG:EG0003.4 PROTEIN-RELATED"/>
    <property type="match status" value="1"/>
</dbReference>
<comment type="catalytic activity">
    <reaction evidence="5">
        <text>glucuronate acceptor + UDP-alpha-D-glucuronate = acceptor beta-D-glucuronoside + UDP + H(+)</text>
        <dbReference type="Rhea" id="RHEA:21032"/>
        <dbReference type="ChEBI" id="CHEBI:15378"/>
        <dbReference type="ChEBI" id="CHEBI:58052"/>
        <dbReference type="ChEBI" id="CHEBI:58223"/>
        <dbReference type="ChEBI" id="CHEBI:132367"/>
        <dbReference type="ChEBI" id="CHEBI:132368"/>
        <dbReference type="EC" id="2.4.1.17"/>
    </reaction>
</comment>
<accession>A0A7R8YLH7</accession>
<dbReference type="InterPro" id="IPR050271">
    <property type="entry name" value="UDP-glycosyltransferase"/>
</dbReference>
<dbReference type="FunFam" id="3.40.50.2000:FF:000174">
    <property type="entry name" value="UDP-glucuronosyltransferase"/>
    <property type="match status" value="1"/>
</dbReference>
<dbReference type="EC" id="2.4.1.17" evidence="5"/>
<evidence type="ECO:0000256" key="1">
    <source>
        <dbReference type="ARBA" id="ARBA00009995"/>
    </source>
</evidence>
<dbReference type="GO" id="GO:0015020">
    <property type="term" value="F:glucuronosyltransferase activity"/>
    <property type="evidence" value="ECO:0007669"/>
    <property type="project" value="UniProtKB-EC"/>
</dbReference>
<evidence type="ECO:0000313" key="7">
    <source>
        <dbReference type="Proteomes" id="UP000594454"/>
    </source>
</evidence>
<dbReference type="EMBL" id="LR899009">
    <property type="protein sequence ID" value="CAD7077173.1"/>
    <property type="molecule type" value="Genomic_DNA"/>
</dbReference>
<dbReference type="InParanoid" id="A0A7R8YLH7"/>